<keyword evidence="8" id="KW-1278">Translocase</keyword>
<dbReference type="AlphaFoldDB" id="A0A7W8DKB9"/>
<evidence type="ECO:0000256" key="7">
    <source>
        <dbReference type="ARBA" id="ARBA00022842"/>
    </source>
</evidence>
<dbReference type="GO" id="GO:0046872">
    <property type="term" value="F:metal ion binding"/>
    <property type="evidence" value="ECO:0007669"/>
    <property type="project" value="UniProtKB-KW"/>
</dbReference>
<dbReference type="PRINTS" id="PR00119">
    <property type="entry name" value="CATATPASE"/>
</dbReference>
<feature type="domain" description="P-type ATPase A" evidence="12">
    <location>
        <begin position="239"/>
        <end position="339"/>
    </location>
</feature>
<keyword evidence="4 11" id="KW-0479">Metal-binding</keyword>
<dbReference type="InterPro" id="IPR036412">
    <property type="entry name" value="HAD-like_sf"/>
</dbReference>
<keyword evidence="10 11" id="KW-0472">Membrane</keyword>
<dbReference type="Pfam" id="PF00122">
    <property type="entry name" value="E1-E2_ATPase"/>
    <property type="match status" value="1"/>
</dbReference>
<proteinExistence type="inferred from homology"/>
<dbReference type="InterPro" id="IPR023299">
    <property type="entry name" value="ATPase_P-typ_cyto_dom_N"/>
</dbReference>
<dbReference type="SFLD" id="SFLDS00003">
    <property type="entry name" value="Haloacid_Dehalogenase"/>
    <property type="match status" value="1"/>
</dbReference>
<evidence type="ECO:0000256" key="9">
    <source>
        <dbReference type="ARBA" id="ARBA00022989"/>
    </source>
</evidence>
<feature type="transmembrane region" description="Helical" evidence="11">
    <location>
        <begin position="702"/>
        <end position="721"/>
    </location>
</feature>
<evidence type="ECO:0000256" key="3">
    <source>
        <dbReference type="ARBA" id="ARBA00022692"/>
    </source>
</evidence>
<dbReference type="PANTHER" id="PTHR43079:SF1">
    <property type="entry name" value="CADMIUM_ZINC-TRANSPORTING ATPASE HMA1, CHLOROPLASTIC-RELATED"/>
    <property type="match status" value="1"/>
</dbReference>
<keyword evidence="3 11" id="KW-0812">Transmembrane</keyword>
<dbReference type="InterPro" id="IPR023214">
    <property type="entry name" value="HAD_sf"/>
</dbReference>
<dbReference type="PANTHER" id="PTHR43079">
    <property type="entry name" value="PROBABLE CADMIUM/ZINC-TRANSPORTING ATPASE HMA1"/>
    <property type="match status" value="1"/>
</dbReference>
<keyword evidence="14" id="KW-1185">Reference proteome</keyword>
<evidence type="ECO:0000256" key="11">
    <source>
        <dbReference type="RuleBase" id="RU362081"/>
    </source>
</evidence>
<evidence type="ECO:0000256" key="6">
    <source>
        <dbReference type="ARBA" id="ARBA00022840"/>
    </source>
</evidence>
<gene>
    <name evidence="13" type="ORF">HNQ65_002467</name>
</gene>
<comment type="subcellular location">
    <subcellularLocation>
        <location evidence="11">Cell membrane</location>
    </subcellularLocation>
    <subcellularLocation>
        <location evidence="1">Membrane</location>
        <topology evidence="1">Multi-pass membrane protein</topology>
    </subcellularLocation>
</comment>
<comment type="caution">
    <text evidence="13">The sequence shown here is derived from an EMBL/GenBank/DDBJ whole genome shotgun (WGS) entry which is preliminary data.</text>
</comment>
<dbReference type="InterPro" id="IPR018303">
    <property type="entry name" value="ATPase_P-typ_P_site"/>
</dbReference>
<keyword evidence="5 11" id="KW-0547">Nucleotide-binding</keyword>
<comment type="caution">
    <text evidence="11">Lacks conserved residue(s) required for the propagation of feature annotation.</text>
</comment>
<keyword evidence="11" id="KW-1003">Cell membrane</keyword>
<dbReference type="Pfam" id="PF00702">
    <property type="entry name" value="Hydrolase"/>
    <property type="match status" value="1"/>
</dbReference>
<dbReference type="PROSITE" id="PS00154">
    <property type="entry name" value="ATPASE_E1_E2"/>
    <property type="match status" value="1"/>
</dbReference>
<dbReference type="GO" id="GO:0019829">
    <property type="term" value="F:ATPase-coupled monoatomic cation transmembrane transporter activity"/>
    <property type="evidence" value="ECO:0007669"/>
    <property type="project" value="InterPro"/>
</dbReference>
<evidence type="ECO:0000256" key="1">
    <source>
        <dbReference type="ARBA" id="ARBA00004141"/>
    </source>
</evidence>
<dbReference type="SFLD" id="SFLDG00002">
    <property type="entry name" value="C1.7:_P-type_atpase_like"/>
    <property type="match status" value="1"/>
</dbReference>
<dbReference type="InterPro" id="IPR044492">
    <property type="entry name" value="P_typ_ATPase_HD_dom"/>
</dbReference>
<organism evidence="13 14">
    <name type="scientific">Prosthecobacter vanneervenii</name>
    <dbReference type="NCBI Taxonomy" id="48466"/>
    <lineage>
        <taxon>Bacteria</taxon>
        <taxon>Pseudomonadati</taxon>
        <taxon>Verrucomicrobiota</taxon>
        <taxon>Verrucomicrobiia</taxon>
        <taxon>Verrucomicrobiales</taxon>
        <taxon>Verrucomicrobiaceae</taxon>
        <taxon>Prosthecobacter</taxon>
    </lineage>
</organism>
<protein>
    <submittedName>
        <fullName evidence="13">Cd2+/Zn2+-exporting ATPase</fullName>
    </submittedName>
</protein>
<dbReference type="SUPFAM" id="SSF56784">
    <property type="entry name" value="HAD-like"/>
    <property type="match status" value="1"/>
</dbReference>
<dbReference type="EMBL" id="JACHIG010000004">
    <property type="protein sequence ID" value="MBB5032885.1"/>
    <property type="molecule type" value="Genomic_DNA"/>
</dbReference>
<dbReference type="GO" id="GO:0005524">
    <property type="term" value="F:ATP binding"/>
    <property type="evidence" value="ECO:0007669"/>
    <property type="project" value="UniProtKB-UniRule"/>
</dbReference>
<dbReference type="SUPFAM" id="SSF81653">
    <property type="entry name" value="Calcium ATPase, transduction domain A"/>
    <property type="match status" value="1"/>
</dbReference>
<evidence type="ECO:0000313" key="14">
    <source>
        <dbReference type="Proteomes" id="UP000590740"/>
    </source>
</evidence>
<sequence length="749" mass="80954">MPNSNAAPPDASSWMSALADFLLEEPAVESIRLNPDAKRVEMATLGRVDGELLQAKLSEILRAVDARWLKQNGHVTPNHGMLDVEEKDGAFVLAKPSCPTAPKLWHWRDFAWPEPDEMEQESEDEWRTLAMQAGLCAVTLAAGYITERFFSTSHWLPKGLFAISLISGGWDAAKDTWENLRERRLDVHFLMLAVALGAVAIGAWEEGALLLFLFSTSGALEHFVMFRTHREINALTKAAPKFAHVLQPDGSTADRDVHGLQIGEVIVVKPDELFAVDGTVISGSTAADESTLTGEAVPIPKEAGATIYGGTLNQWGLVHVRVDRPATQSALAKIINLIQTAQHLRAPSQRFTDRFGTSYTILTLGVVAAMFFVWWLALGIPPFENTAASKSSFYRAMTLLVVMSPCALVLSIPSAILAAIAWGARRGVLFRGGAAIEKLAEVDVIAMDKTGTLTEGELKVSRIESFPAGREQEVLRIAASLEANSNHPIARAITQYAKAQGIEMEKLAEFQSITGQGLRGRTEHGLSYVGRRELVKDSPLGEVLAAVPDAPLGFSEVWVLHEQIVGRVLLKDEIRAGSRGVLERLAADGVRTIMLTGDRRAAAAEVGEKLGISEVRAGLHPEDKVAAIRELTQAGHKVAMVGDGVNDAPSLAAAHVSVAMGARGSDAALEQSDVVLMKDKIEKLLAARRISHRARQIIQQNLFISLGSVIVMAVASLFGIVPLTLGVLTHEGSTVVVCLNSLRLLFEKE</sequence>
<dbReference type="SFLD" id="SFLDF00027">
    <property type="entry name" value="p-type_atpase"/>
    <property type="match status" value="1"/>
</dbReference>
<evidence type="ECO:0000256" key="5">
    <source>
        <dbReference type="ARBA" id="ARBA00022741"/>
    </source>
</evidence>
<dbReference type="Proteomes" id="UP000590740">
    <property type="component" value="Unassembled WGS sequence"/>
</dbReference>
<dbReference type="GO" id="GO:0030001">
    <property type="term" value="P:metal ion transport"/>
    <property type="evidence" value="ECO:0007669"/>
    <property type="project" value="UniProtKB-ARBA"/>
</dbReference>
<dbReference type="InterPro" id="IPR059000">
    <property type="entry name" value="ATPase_P-type_domA"/>
</dbReference>
<dbReference type="InterPro" id="IPR023298">
    <property type="entry name" value="ATPase_P-typ_TM_dom_sf"/>
</dbReference>
<keyword evidence="9 11" id="KW-1133">Transmembrane helix</keyword>
<evidence type="ECO:0000256" key="8">
    <source>
        <dbReference type="ARBA" id="ARBA00022967"/>
    </source>
</evidence>
<dbReference type="SUPFAM" id="SSF81665">
    <property type="entry name" value="Calcium ATPase, transmembrane domain M"/>
    <property type="match status" value="1"/>
</dbReference>
<keyword evidence="7" id="KW-0460">Magnesium</keyword>
<evidence type="ECO:0000256" key="2">
    <source>
        <dbReference type="ARBA" id="ARBA00006024"/>
    </source>
</evidence>
<dbReference type="InterPro" id="IPR008250">
    <property type="entry name" value="ATPase_P-typ_transduc_dom_A_sf"/>
</dbReference>
<dbReference type="RefSeq" id="WP_246438155.1">
    <property type="nucleotide sequence ID" value="NZ_JACHIG010000004.1"/>
</dbReference>
<dbReference type="Gene3D" id="3.40.1110.10">
    <property type="entry name" value="Calcium-transporting ATPase, cytoplasmic domain N"/>
    <property type="match status" value="1"/>
</dbReference>
<dbReference type="InterPro" id="IPR001757">
    <property type="entry name" value="P_typ_ATPase"/>
</dbReference>
<reference evidence="13 14" key="1">
    <citation type="submission" date="2020-08" db="EMBL/GenBank/DDBJ databases">
        <title>Genomic Encyclopedia of Type Strains, Phase IV (KMG-IV): sequencing the most valuable type-strain genomes for metagenomic binning, comparative biology and taxonomic classification.</title>
        <authorList>
            <person name="Goeker M."/>
        </authorList>
    </citation>
    <scope>NUCLEOTIDE SEQUENCE [LARGE SCALE GENOMIC DNA]</scope>
    <source>
        <strain evidence="13 14">DSM 12252</strain>
    </source>
</reference>
<evidence type="ECO:0000259" key="12">
    <source>
        <dbReference type="Pfam" id="PF00122"/>
    </source>
</evidence>
<comment type="similarity">
    <text evidence="2 11">Belongs to the cation transport ATPase (P-type) (TC 3.A.3) family. Type IB subfamily.</text>
</comment>
<accession>A0A7W8DKB9</accession>
<evidence type="ECO:0000313" key="13">
    <source>
        <dbReference type="EMBL" id="MBB5032885.1"/>
    </source>
</evidence>
<name>A0A7W8DKB9_9BACT</name>
<feature type="transmembrane region" description="Helical" evidence="11">
    <location>
        <begin position="397"/>
        <end position="422"/>
    </location>
</feature>
<dbReference type="InterPro" id="IPR051949">
    <property type="entry name" value="Cation_Transport_ATPase"/>
</dbReference>
<dbReference type="Gene3D" id="2.70.150.10">
    <property type="entry name" value="Calcium-transporting ATPase, cytoplasmic transduction domain A"/>
    <property type="match status" value="1"/>
</dbReference>
<dbReference type="GO" id="GO:0016887">
    <property type="term" value="F:ATP hydrolysis activity"/>
    <property type="evidence" value="ECO:0007669"/>
    <property type="project" value="InterPro"/>
</dbReference>
<dbReference type="InterPro" id="IPR027256">
    <property type="entry name" value="P-typ_ATPase_IB"/>
</dbReference>
<dbReference type="NCBIfam" id="TIGR01525">
    <property type="entry name" value="ATPase-IB_hvy"/>
    <property type="match status" value="1"/>
</dbReference>
<dbReference type="GO" id="GO:0005886">
    <property type="term" value="C:plasma membrane"/>
    <property type="evidence" value="ECO:0007669"/>
    <property type="project" value="UniProtKB-SubCell"/>
</dbReference>
<dbReference type="PRINTS" id="PR00941">
    <property type="entry name" value="CDATPASE"/>
</dbReference>
<evidence type="ECO:0000256" key="10">
    <source>
        <dbReference type="ARBA" id="ARBA00023136"/>
    </source>
</evidence>
<keyword evidence="6 11" id="KW-0067">ATP-binding</keyword>
<feature type="transmembrane region" description="Helical" evidence="11">
    <location>
        <begin position="359"/>
        <end position="377"/>
    </location>
</feature>
<dbReference type="NCBIfam" id="TIGR01494">
    <property type="entry name" value="ATPase_P-type"/>
    <property type="match status" value="1"/>
</dbReference>
<evidence type="ECO:0000256" key="4">
    <source>
        <dbReference type="ARBA" id="ARBA00022723"/>
    </source>
</evidence>
<dbReference type="Gene3D" id="3.40.50.1000">
    <property type="entry name" value="HAD superfamily/HAD-like"/>
    <property type="match status" value="1"/>
</dbReference>